<dbReference type="RefSeq" id="WP_118941484.1">
    <property type="nucleotide sequence ID" value="NZ_CP032125.1"/>
</dbReference>
<feature type="transmembrane region" description="Helical" evidence="1">
    <location>
        <begin position="77"/>
        <end position="104"/>
    </location>
</feature>
<feature type="transmembrane region" description="Helical" evidence="1">
    <location>
        <begin position="116"/>
        <end position="138"/>
    </location>
</feature>
<keyword evidence="4" id="KW-1185">Reference proteome</keyword>
<dbReference type="Proteomes" id="UP000261704">
    <property type="component" value="Chromosome"/>
</dbReference>
<evidence type="ECO:0000313" key="3">
    <source>
        <dbReference type="EMBL" id="AXX96826.1"/>
    </source>
</evidence>
<reference evidence="3 4" key="1">
    <citation type="submission" date="2018-09" db="EMBL/GenBank/DDBJ databases">
        <title>Profundibacter amoris BAR1 gen. nov., sp. nov., a new member of the Roseobacter clade isolated at Lokis Castle Vent Field on the Arctic Mid-Oceanic Ridge.</title>
        <authorList>
            <person name="Le Moine Bauer S."/>
            <person name="Sjoeberg A.G."/>
            <person name="L'Haridon S."/>
            <person name="Stokke R."/>
            <person name="Roalkvam I."/>
            <person name="Steen I.H."/>
            <person name="Dahle H."/>
        </authorList>
    </citation>
    <scope>NUCLEOTIDE SEQUENCE [LARGE SCALE GENOMIC DNA]</scope>
    <source>
        <strain evidence="3 4">BAR1</strain>
    </source>
</reference>
<gene>
    <name evidence="3" type="ORF">BAR1_02085</name>
</gene>
<dbReference type="AlphaFoldDB" id="A0A347UD98"/>
<dbReference type="KEGG" id="pamo:BAR1_02085"/>
<evidence type="ECO:0000256" key="1">
    <source>
        <dbReference type="SAM" id="Phobius"/>
    </source>
</evidence>
<accession>A0A347UD98</accession>
<sequence>MTRKTVDRAVLVLLIVMAVLLYFSTAYYKGIAIKTSAKYVQFLAVFIGGLSVVQLGHSLLKDRSHDRLVLTGHLPRFLGLLVALIIFALVFEPLGFFIPAAIFIPVMSYMLGYRNLLTIGLTTVGVLGFVYLVFIQLLSVNLPGINF</sequence>
<feature type="domain" description="DUF1468" evidence="2">
    <location>
        <begin position="12"/>
        <end position="143"/>
    </location>
</feature>
<dbReference type="OrthoDB" id="7852677at2"/>
<dbReference type="InterPro" id="IPR009936">
    <property type="entry name" value="DUF1468"/>
</dbReference>
<organism evidence="3 4">
    <name type="scientific">Profundibacter amoris</name>
    <dbReference type="NCBI Taxonomy" id="2171755"/>
    <lineage>
        <taxon>Bacteria</taxon>
        <taxon>Pseudomonadati</taxon>
        <taxon>Pseudomonadota</taxon>
        <taxon>Alphaproteobacteria</taxon>
        <taxon>Rhodobacterales</taxon>
        <taxon>Paracoccaceae</taxon>
        <taxon>Profundibacter</taxon>
    </lineage>
</organism>
<dbReference type="EMBL" id="CP032125">
    <property type="protein sequence ID" value="AXX96826.1"/>
    <property type="molecule type" value="Genomic_DNA"/>
</dbReference>
<feature type="transmembrane region" description="Helical" evidence="1">
    <location>
        <begin position="6"/>
        <end position="27"/>
    </location>
</feature>
<protein>
    <submittedName>
        <fullName evidence="3">Tripartite tricarboxylate transporter TctB family protein</fullName>
    </submittedName>
</protein>
<proteinExistence type="predicted"/>
<keyword evidence="1" id="KW-0812">Transmembrane</keyword>
<name>A0A347UD98_9RHOB</name>
<feature type="transmembrane region" description="Helical" evidence="1">
    <location>
        <begin position="39"/>
        <end position="57"/>
    </location>
</feature>
<keyword evidence="1" id="KW-1133">Transmembrane helix</keyword>
<evidence type="ECO:0000313" key="4">
    <source>
        <dbReference type="Proteomes" id="UP000261704"/>
    </source>
</evidence>
<dbReference type="Pfam" id="PF07331">
    <property type="entry name" value="TctB"/>
    <property type="match status" value="1"/>
</dbReference>
<evidence type="ECO:0000259" key="2">
    <source>
        <dbReference type="Pfam" id="PF07331"/>
    </source>
</evidence>
<keyword evidence="1" id="KW-0472">Membrane</keyword>